<gene>
    <name evidence="3" type="ORF">JGU71_05175</name>
</gene>
<keyword evidence="4" id="KW-1185">Reference proteome</keyword>
<dbReference type="InterPro" id="IPR050154">
    <property type="entry name" value="UbiB_kinase"/>
</dbReference>
<dbReference type="CDD" id="cd13970">
    <property type="entry name" value="ABC1_ADCK3"/>
    <property type="match status" value="1"/>
</dbReference>
<keyword evidence="3" id="KW-0418">Kinase</keyword>
<dbReference type="GO" id="GO:0016301">
    <property type="term" value="F:kinase activity"/>
    <property type="evidence" value="ECO:0007669"/>
    <property type="project" value="UniProtKB-KW"/>
</dbReference>
<accession>A0A934NN96</accession>
<dbReference type="InterPro" id="IPR034646">
    <property type="entry name" value="ADCK3_dom"/>
</dbReference>
<evidence type="ECO:0000313" key="4">
    <source>
        <dbReference type="Proteomes" id="UP000655868"/>
    </source>
</evidence>
<sequence>MTAADDARAHIPKRGRVARAMPLVGLAGRTAGEAVVESMRRRRKNAEAGRPDYRVKDADRYANHLGRSKGVLMKAGQILSFTAIGPTVGDENQNVYQRALARLQDSAPPMPYETAAGVIEANLGKPVDELFAEFDPVPVGAASIGQVHAARLADGRRVAVKVQYPGVDEAIRADLANTELLATFFQMAKGLQPALARLDIKALSQEVTARIGEEIDYLVEAANQTAFVDGYRGHPFIRIPEVVPELTTSQVLTMDFVEGRRFAEALTAPQELRDLWGETISRFAMGSLRTIGLFNADPHPGNYLFHDDGGVTFIDFGCVKRFTEDKVTLVKRSLNAAVEDDVPALILALRDMGIVVDGELPEPREIADFYRCGLEMLTGPQPFTYSTAFAAGVVQDKFSPVGPYGHVLRKVSLDPDFTMLTRIDLGVTAVLGALECTGPWEAIRQEWDNNGPAATPMGELDIAHWGAKR</sequence>
<reference evidence="3" key="1">
    <citation type="submission" date="2020-12" db="EMBL/GenBank/DDBJ databases">
        <title>Antrihabitans popcorni sp. nov. and Antrihabitans auranticaus sp. nov., isolated from a larva cave.</title>
        <authorList>
            <person name="Lee S.D."/>
            <person name="Kim I.S."/>
        </authorList>
    </citation>
    <scope>NUCLEOTIDE SEQUENCE</scope>
    <source>
        <strain evidence="3">YC3-6</strain>
    </source>
</reference>
<comment type="caution">
    <text evidence="3">The sequence shown here is derived from an EMBL/GenBank/DDBJ whole genome shotgun (WGS) entry which is preliminary data.</text>
</comment>
<dbReference type="AlphaFoldDB" id="A0A934NN96"/>
<dbReference type="PANTHER" id="PTHR10566">
    <property type="entry name" value="CHAPERONE-ACTIVITY OF BC1 COMPLEX CABC1 -RELATED"/>
    <property type="match status" value="1"/>
</dbReference>
<evidence type="ECO:0000256" key="1">
    <source>
        <dbReference type="ARBA" id="ARBA00009670"/>
    </source>
</evidence>
<dbReference type="PANTHER" id="PTHR10566:SF113">
    <property type="entry name" value="PROTEIN ACTIVITY OF BC1 COMPLEX KINASE 7, CHLOROPLASTIC"/>
    <property type="match status" value="1"/>
</dbReference>
<organism evidence="3 4">
    <name type="scientific">Antrihabitans stalagmiti</name>
    <dbReference type="NCBI Taxonomy" id="2799499"/>
    <lineage>
        <taxon>Bacteria</taxon>
        <taxon>Bacillati</taxon>
        <taxon>Actinomycetota</taxon>
        <taxon>Actinomycetes</taxon>
        <taxon>Mycobacteriales</taxon>
        <taxon>Nocardiaceae</taxon>
        <taxon>Antrihabitans</taxon>
    </lineage>
</organism>
<name>A0A934NN96_9NOCA</name>
<dbReference type="EMBL" id="JAEMNV010000002">
    <property type="protein sequence ID" value="MBJ8338270.1"/>
    <property type="molecule type" value="Genomic_DNA"/>
</dbReference>
<dbReference type="Pfam" id="PF03109">
    <property type="entry name" value="ABC1"/>
    <property type="match status" value="1"/>
</dbReference>
<keyword evidence="3" id="KW-0808">Transferase</keyword>
<dbReference type="RefSeq" id="WP_199702987.1">
    <property type="nucleotide sequence ID" value="NZ_JAEMNV010000002.1"/>
</dbReference>
<dbReference type="InterPro" id="IPR004147">
    <property type="entry name" value="ABC1_dom"/>
</dbReference>
<evidence type="ECO:0000259" key="2">
    <source>
        <dbReference type="Pfam" id="PF03109"/>
    </source>
</evidence>
<evidence type="ECO:0000313" key="3">
    <source>
        <dbReference type="EMBL" id="MBJ8338270.1"/>
    </source>
</evidence>
<dbReference type="Proteomes" id="UP000655868">
    <property type="component" value="Unassembled WGS sequence"/>
</dbReference>
<dbReference type="InterPro" id="IPR011009">
    <property type="entry name" value="Kinase-like_dom_sf"/>
</dbReference>
<proteinExistence type="inferred from homology"/>
<feature type="domain" description="ABC1 atypical kinase-like" evidence="2">
    <location>
        <begin position="102"/>
        <end position="342"/>
    </location>
</feature>
<protein>
    <submittedName>
        <fullName evidence="3">AarF/ABC1/UbiB kinase family protein</fullName>
    </submittedName>
</protein>
<comment type="similarity">
    <text evidence="1">Belongs to the protein kinase superfamily. ADCK protein kinase family.</text>
</comment>
<dbReference type="SUPFAM" id="SSF56112">
    <property type="entry name" value="Protein kinase-like (PK-like)"/>
    <property type="match status" value="1"/>
</dbReference>